<dbReference type="RefSeq" id="WP_106740762.1">
    <property type="nucleotide sequence ID" value="NZ_PXYY01000014.1"/>
</dbReference>
<dbReference type="Gene3D" id="3.30.2020.30">
    <property type="match status" value="1"/>
</dbReference>
<dbReference type="InterPro" id="IPR038492">
    <property type="entry name" value="GBBH-like_N_sf"/>
</dbReference>
<dbReference type="AlphaFoldDB" id="A0A2P7U1H8"/>
<feature type="compositionally biased region" description="Gly residues" evidence="3">
    <location>
        <begin position="132"/>
        <end position="143"/>
    </location>
</feature>
<dbReference type="InterPro" id="IPR010376">
    <property type="entry name" value="GBBH-like_N"/>
</dbReference>
<evidence type="ECO:0000313" key="6">
    <source>
        <dbReference type="Proteomes" id="UP000241868"/>
    </source>
</evidence>
<name>A0A2P7U1H8_9NEIS</name>
<keyword evidence="6" id="KW-1185">Reference proteome</keyword>
<feature type="region of interest" description="Disordered" evidence="3">
    <location>
        <begin position="124"/>
        <end position="143"/>
    </location>
</feature>
<dbReference type="PANTHER" id="PTHR35303:SF5">
    <property type="entry name" value="OS02G0197800 PROTEIN"/>
    <property type="match status" value="1"/>
</dbReference>
<sequence length="143" mass="15701">MSEHQIPEEIRLQNGRAVMTLVYHGEDKSLSAEFLRVYSPSAEVRGHALGQEILQTGKADVTIMGLEPVGRYALKITFSDGHDSGLYDWPYLHKLAYQYDEMWADYLRRIELAGASRIPTAEDSAAQAKGGHSCGGGSCGCSH</sequence>
<keyword evidence="1" id="KW-0479">Metal-binding</keyword>
<organism evidence="5 6">
    <name type="scientific">Neisseria iguanae</name>
    <dbReference type="NCBI Taxonomy" id="90242"/>
    <lineage>
        <taxon>Bacteria</taxon>
        <taxon>Pseudomonadati</taxon>
        <taxon>Pseudomonadota</taxon>
        <taxon>Betaproteobacteria</taxon>
        <taxon>Neisseriales</taxon>
        <taxon>Neisseriaceae</taxon>
        <taxon>Neisseria</taxon>
    </lineage>
</organism>
<reference evidence="5 6" key="1">
    <citation type="submission" date="2018-03" db="EMBL/GenBank/DDBJ databases">
        <title>Neisseria weixii sp. nov., isolated from the intestinal contents of Tibetan Plateau pika (Ochotona curzoniae) in Yushu, Qinghai Province, China.</title>
        <authorList>
            <person name="Gui Z."/>
        </authorList>
    </citation>
    <scope>NUCLEOTIDE SEQUENCE [LARGE SCALE GENOMIC DNA]</scope>
    <source>
        <strain evidence="5 6">ATCC 51483</strain>
    </source>
</reference>
<feature type="domain" description="Gamma-butyrobetaine hydroxylase-like N-terminal" evidence="4">
    <location>
        <begin position="10"/>
        <end position="93"/>
    </location>
</feature>
<evidence type="ECO:0000256" key="3">
    <source>
        <dbReference type="SAM" id="MobiDB-lite"/>
    </source>
</evidence>
<dbReference type="Proteomes" id="UP000241868">
    <property type="component" value="Unassembled WGS sequence"/>
</dbReference>
<dbReference type="GO" id="GO:0046872">
    <property type="term" value="F:metal ion binding"/>
    <property type="evidence" value="ECO:0007669"/>
    <property type="project" value="UniProtKB-KW"/>
</dbReference>
<dbReference type="OrthoDB" id="9794178at2"/>
<dbReference type="Pfam" id="PF06155">
    <property type="entry name" value="GBBH-like_N"/>
    <property type="match status" value="1"/>
</dbReference>
<accession>A0A2P7U1H8</accession>
<evidence type="ECO:0000256" key="2">
    <source>
        <dbReference type="ARBA" id="ARBA00023004"/>
    </source>
</evidence>
<evidence type="ECO:0000313" key="5">
    <source>
        <dbReference type="EMBL" id="PSJ80827.1"/>
    </source>
</evidence>
<evidence type="ECO:0000259" key="4">
    <source>
        <dbReference type="Pfam" id="PF06155"/>
    </source>
</evidence>
<protein>
    <recommendedName>
        <fullName evidence="4">Gamma-butyrobetaine hydroxylase-like N-terminal domain-containing protein</fullName>
    </recommendedName>
</protein>
<gene>
    <name evidence="5" type="ORF">C7N83_03800</name>
</gene>
<dbReference type="EMBL" id="PXYY01000014">
    <property type="protein sequence ID" value="PSJ80827.1"/>
    <property type="molecule type" value="Genomic_DNA"/>
</dbReference>
<evidence type="ECO:0000256" key="1">
    <source>
        <dbReference type="ARBA" id="ARBA00022723"/>
    </source>
</evidence>
<proteinExistence type="predicted"/>
<dbReference type="PANTHER" id="PTHR35303">
    <property type="entry name" value="OS02G0197800 PROTEIN"/>
    <property type="match status" value="1"/>
</dbReference>
<comment type="caution">
    <text evidence="5">The sequence shown here is derived from an EMBL/GenBank/DDBJ whole genome shotgun (WGS) entry which is preliminary data.</text>
</comment>
<keyword evidence="2" id="KW-0408">Iron</keyword>